<dbReference type="PANTHER" id="PTHR30093">
    <property type="entry name" value="GENERAL SECRETION PATHWAY PROTEIN G"/>
    <property type="match status" value="1"/>
</dbReference>
<reference evidence="3 4" key="1">
    <citation type="submission" date="2019-02" db="EMBL/GenBank/DDBJ databases">
        <title>Deep-cultivation of Planctomycetes and their phenomic and genomic characterization uncovers novel biology.</title>
        <authorList>
            <person name="Wiegand S."/>
            <person name="Jogler M."/>
            <person name="Boedeker C."/>
            <person name="Pinto D."/>
            <person name="Vollmers J."/>
            <person name="Rivas-Marin E."/>
            <person name="Kohn T."/>
            <person name="Peeters S.H."/>
            <person name="Heuer A."/>
            <person name="Rast P."/>
            <person name="Oberbeckmann S."/>
            <person name="Bunk B."/>
            <person name="Jeske O."/>
            <person name="Meyerdierks A."/>
            <person name="Storesund J.E."/>
            <person name="Kallscheuer N."/>
            <person name="Luecker S."/>
            <person name="Lage O.M."/>
            <person name="Pohl T."/>
            <person name="Merkel B.J."/>
            <person name="Hornburger P."/>
            <person name="Mueller R.-W."/>
            <person name="Bruemmer F."/>
            <person name="Labrenz M."/>
            <person name="Spormann A.M."/>
            <person name="Op den Camp H."/>
            <person name="Overmann J."/>
            <person name="Amann R."/>
            <person name="Jetten M.S.M."/>
            <person name="Mascher T."/>
            <person name="Medema M.H."/>
            <person name="Devos D.P."/>
            <person name="Kaster A.-K."/>
            <person name="Ovreas L."/>
            <person name="Rohde M."/>
            <person name="Galperin M.Y."/>
            <person name="Jogler C."/>
        </authorList>
    </citation>
    <scope>NUCLEOTIDE SEQUENCE [LARGE SCALE GENOMIC DNA]</scope>
    <source>
        <strain evidence="3 4">ETA_A1</strain>
    </source>
</reference>
<evidence type="ECO:0000313" key="3">
    <source>
        <dbReference type="EMBL" id="QDU23276.1"/>
    </source>
</evidence>
<keyword evidence="1" id="KW-0812">Transmembrane</keyword>
<keyword evidence="4" id="KW-1185">Reference proteome</keyword>
<evidence type="ECO:0000259" key="2">
    <source>
        <dbReference type="Pfam" id="PF07596"/>
    </source>
</evidence>
<dbReference type="KEGG" id="uli:ETAA1_52700"/>
<keyword evidence="1" id="KW-1133">Transmembrane helix</keyword>
<gene>
    <name evidence="3" type="ORF">ETAA1_52700</name>
</gene>
<organism evidence="3 4">
    <name type="scientific">Urbifossiella limnaea</name>
    <dbReference type="NCBI Taxonomy" id="2528023"/>
    <lineage>
        <taxon>Bacteria</taxon>
        <taxon>Pseudomonadati</taxon>
        <taxon>Planctomycetota</taxon>
        <taxon>Planctomycetia</taxon>
        <taxon>Gemmatales</taxon>
        <taxon>Gemmataceae</taxon>
        <taxon>Urbifossiella</taxon>
    </lineage>
</organism>
<dbReference type="InterPro" id="IPR011453">
    <property type="entry name" value="DUF1559"/>
</dbReference>
<dbReference type="SUPFAM" id="SSF54523">
    <property type="entry name" value="Pili subunits"/>
    <property type="match status" value="1"/>
</dbReference>
<dbReference type="RefSeq" id="WP_202920410.1">
    <property type="nucleotide sequence ID" value="NZ_CP036273.1"/>
</dbReference>
<dbReference type="InterPro" id="IPR045584">
    <property type="entry name" value="Pilin-like"/>
</dbReference>
<evidence type="ECO:0000256" key="1">
    <source>
        <dbReference type="SAM" id="Phobius"/>
    </source>
</evidence>
<dbReference type="Gene3D" id="3.30.700.10">
    <property type="entry name" value="Glycoprotein, Type 4 Pilin"/>
    <property type="match status" value="1"/>
</dbReference>
<accession>A0A517Y0I8</accession>
<dbReference type="InterPro" id="IPR027558">
    <property type="entry name" value="Pre_pil_HX9DG_C"/>
</dbReference>
<feature type="domain" description="DUF1559" evidence="2">
    <location>
        <begin position="38"/>
        <end position="357"/>
    </location>
</feature>
<dbReference type="EMBL" id="CP036273">
    <property type="protein sequence ID" value="QDU23276.1"/>
    <property type="molecule type" value="Genomic_DNA"/>
</dbReference>
<dbReference type="PANTHER" id="PTHR30093:SF2">
    <property type="entry name" value="TYPE II SECRETION SYSTEM PROTEIN H"/>
    <property type="match status" value="1"/>
</dbReference>
<dbReference type="Pfam" id="PF07596">
    <property type="entry name" value="SBP_bac_10"/>
    <property type="match status" value="1"/>
</dbReference>
<feature type="transmembrane region" description="Helical" evidence="1">
    <location>
        <begin position="12"/>
        <end position="34"/>
    </location>
</feature>
<dbReference type="Proteomes" id="UP000319576">
    <property type="component" value="Chromosome"/>
</dbReference>
<keyword evidence="1" id="KW-0472">Membrane</keyword>
<dbReference type="AlphaFoldDB" id="A0A517Y0I8"/>
<protein>
    <submittedName>
        <fullName evidence="3">Putative major pilin subunit</fullName>
    </submittedName>
</protein>
<dbReference type="NCBIfam" id="TIGR02532">
    <property type="entry name" value="IV_pilin_GFxxxE"/>
    <property type="match status" value="1"/>
</dbReference>
<dbReference type="Pfam" id="PF07963">
    <property type="entry name" value="N_methyl"/>
    <property type="match status" value="1"/>
</dbReference>
<evidence type="ECO:0000313" key="4">
    <source>
        <dbReference type="Proteomes" id="UP000319576"/>
    </source>
</evidence>
<name>A0A517Y0I8_9BACT</name>
<sequence>MTRFIHRRRSRHAFTLIELLVVIAIIAILIGLLLPAVQKVREAAARAKCSNNLKQQGIALHAFADSVGAGRLPAAMINSGRAGSGTIAAPNVSNYKGPEVDLQALHGKGDTTATYRVYNHTGFVALLPYIEQGPLFARYDYKQISNGSNPYSYTLGANPAGNTNRIVASTPIATYTCPSDDNPAPVMTTADAAGSFYERLAPGVARSNYLFNTGYYTDYDRDWAVSATWARGPFGNNGASMIGSMRDGTSNTIAIGESAQIKTSTSYGPYWGGGVHTSVHGRILQVTPGLVQQTGGTTLTNALTYCAINAPTGRLASGWTDSRANLQYAWGFGSRHTGGANFVLCDGSVKFIRDTVDYVSVLQCLATPEGAEVIGNY</sequence>
<proteinExistence type="predicted"/>
<dbReference type="InterPro" id="IPR012902">
    <property type="entry name" value="N_methyl_site"/>
</dbReference>
<dbReference type="NCBIfam" id="TIGR04294">
    <property type="entry name" value="pre_pil_HX9DG"/>
    <property type="match status" value="1"/>
</dbReference>